<reference evidence="2" key="1">
    <citation type="submission" date="2023-01" db="EMBL/GenBank/DDBJ databases">
        <title>Complete genome sequence of Planctobacterium marinum strain Dej080120_11.</title>
        <authorList>
            <person name="Ueki S."/>
            <person name="Maruyama F."/>
        </authorList>
    </citation>
    <scope>NUCLEOTIDE SEQUENCE</scope>
    <source>
        <strain evidence="2">Dej080120_11</strain>
    </source>
</reference>
<feature type="signal peptide" evidence="1">
    <location>
        <begin position="1"/>
        <end position="24"/>
    </location>
</feature>
<dbReference type="EMBL" id="AP027272">
    <property type="protein sequence ID" value="BDX06687.1"/>
    <property type="molecule type" value="Genomic_DNA"/>
</dbReference>
<protein>
    <recommendedName>
        <fullName evidence="4">DUF3108 domain-containing protein</fullName>
    </recommendedName>
</protein>
<dbReference type="Pfam" id="PF11306">
    <property type="entry name" value="DUF3108"/>
    <property type="match status" value="1"/>
</dbReference>
<dbReference type="AlphaFoldDB" id="A0AA48HQ80"/>
<dbReference type="KEGG" id="pmaw:MACH26_22080"/>
<evidence type="ECO:0000256" key="1">
    <source>
        <dbReference type="SAM" id="SignalP"/>
    </source>
</evidence>
<evidence type="ECO:0000313" key="3">
    <source>
        <dbReference type="Proteomes" id="UP001333710"/>
    </source>
</evidence>
<evidence type="ECO:0008006" key="4">
    <source>
        <dbReference type="Google" id="ProtNLM"/>
    </source>
</evidence>
<name>A0AA48HQ80_9ALTE</name>
<gene>
    <name evidence="2" type="ORF">MACH26_22080</name>
</gene>
<evidence type="ECO:0000313" key="2">
    <source>
        <dbReference type="EMBL" id="BDX06687.1"/>
    </source>
</evidence>
<proteinExistence type="predicted"/>
<dbReference type="InterPro" id="IPR021457">
    <property type="entry name" value="DUF3108"/>
</dbReference>
<organism evidence="2 3">
    <name type="scientific">Planctobacterium marinum</name>
    <dbReference type="NCBI Taxonomy" id="1631968"/>
    <lineage>
        <taxon>Bacteria</taxon>
        <taxon>Pseudomonadati</taxon>
        <taxon>Pseudomonadota</taxon>
        <taxon>Gammaproteobacteria</taxon>
        <taxon>Alteromonadales</taxon>
        <taxon>Alteromonadaceae</taxon>
        <taxon>Planctobacterium</taxon>
    </lineage>
</organism>
<feature type="chain" id="PRO_5041337812" description="DUF3108 domain-containing protein" evidence="1">
    <location>
        <begin position="25"/>
        <end position="255"/>
    </location>
</feature>
<sequence length="255" mass="29482">MKLRFNYLAKIVASLLLISGPAVIAQESSTAVADSDRKVVKAAEQLKPFFAKYTAYRNGSDIGHAVMSLEKAENGYKLFYQSDVSIFFLSDTRSETSYFNIVDGQFVPHTYAYLREGTGRDKSLDLTFNDDKTITIKNRKKQASTINWQGEWDNQLYRFDLQRQLKQGVTETRYNLINYRGELKTYGFEVAGEEVLKLPFGKLNTIKVKTIRNNNRRVTWSWFAPDLNYQLVRLQQFKEGDEQGDIQLSEYRVSE</sequence>
<keyword evidence="3" id="KW-1185">Reference proteome</keyword>
<dbReference type="RefSeq" id="WP_338292691.1">
    <property type="nucleotide sequence ID" value="NZ_AP027272.1"/>
</dbReference>
<accession>A0AA48HQ80</accession>
<keyword evidence="1" id="KW-0732">Signal</keyword>
<dbReference type="Proteomes" id="UP001333710">
    <property type="component" value="Chromosome"/>
</dbReference>